<dbReference type="InterPro" id="IPR005877">
    <property type="entry name" value="YSIRK_signal_dom"/>
</dbReference>
<dbReference type="AlphaFoldDB" id="A0A3D8YR33"/>
<dbReference type="InterPro" id="IPR044055">
    <property type="entry name" value="RibLong"/>
</dbReference>
<dbReference type="NCBIfam" id="NF038186">
    <property type="entry name" value="YPDG_rpt"/>
    <property type="match status" value="1"/>
</dbReference>
<evidence type="ECO:0000256" key="4">
    <source>
        <dbReference type="ARBA" id="ARBA00022729"/>
    </source>
</evidence>
<evidence type="ECO:0000259" key="8">
    <source>
        <dbReference type="Pfam" id="PF04650"/>
    </source>
</evidence>
<feature type="compositionally biased region" description="Polar residues" evidence="6">
    <location>
        <begin position="211"/>
        <end position="222"/>
    </location>
</feature>
<feature type="compositionally biased region" description="Acidic residues" evidence="6">
    <location>
        <begin position="151"/>
        <end position="161"/>
    </location>
</feature>
<keyword evidence="4" id="KW-0732">Signal</keyword>
<evidence type="ECO:0000313" key="10">
    <source>
        <dbReference type="EMBL" id="REA84017.1"/>
    </source>
</evidence>
<dbReference type="Pfam" id="PF04650">
    <property type="entry name" value="YSIRK_signal"/>
    <property type="match status" value="1"/>
</dbReference>
<dbReference type="EMBL" id="QQPC01000008">
    <property type="protein sequence ID" value="REA84017.1"/>
    <property type="molecule type" value="Genomic_DNA"/>
</dbReference>
<keyword evidence="7" id="KW-0472">Membrane</keyword>
<feature type="non-terminal residue" evidence="10">
    <location>
        <position position="686"/>
    </location>
</feature>
<comment type="caution">
    <text evidence="10">The sequence shown here is derived from an EMBL/GenBank/DDBJ whole genome shotgun (WGS) entry which is preliminary data.</text>
</comment>
<dbReference type="InterPro" id="IPR050436">
    <property type="entry name" value="IsdA"/>
</dbReference>
<evidence type="ECO:0000256" key="1">
    <source>
        <dbReference type="ARBA" id="ARBA00004168"/>
    </source>
</evidence>
<dbReference type="Pfam" id="PF18957">
    <property type="entry name" value="RibLong"/>
    <property type="match status" value="1"/>
</dbReference>
<dbReference type="PANTHER" id="PTHR37824:SF1">
    <property type="entry name" value="IRON-REGULATED SURFACE DETERMINANT PROTEIN C"/>
    <property type="match status" value="1"/>
</dbReference>
<keyword evidence="5" id="KW-0572">Peptidoglycan-anchor</keyword>
<dbReference type="Gene3D" id="2.60.120.200">
    <property type="match status" value="1"/>
</dbReference>
<evidence type="ECO:0000259" key="9">
    <source>
        <dbReference type="Pfam" id="PF18957"/>
    </source>
</evidence>
<dbReference type="Proteomes" id="UP000256409">
    <property type="component" value="Unassembled WGS sequence"/>
</dbReference>
<dbReference type="NCBIfam" id="TIGR01168">
    <property type="entry name" value="YSIRK_signal"/>
    <property type="match status" value="1"/>
</dbReference>
<feature type="compositionally biased region" description="Basic and acidic residues" evidence="6">
    <location>
        <begin position="579"/>
        <end position="589"/>
    </location>
</feature>
<sequence length="686" mass="74498">MKKFKKPRRLDFLPNKLNKYSIRKFTVGTASILIGSLLYLGVQNQADASEINEQTKAETQGFTNNSLNSDEEDSSVNTVAAQQSSEQNTDVEKTVEAAPFIEEQNNDEQRTTQESNNTEKFSENKVINEELTSTEDISGESAKEDKNIENSNDENQVEEPSAEEKVTENNKTTDAKLRNVIEKDNVLETKVSSQGTSNEDGTVIDTETEETNPPKSPLNTSVESNYVSETNENVTSRDAQFDEVVSQNLPKNFNVLSAKEAEAAITYAQLKAYAEKMNQQPTAALLNLSTSPSNAFYRSALRAVGDTTTQMVTVSGTEHFKKYGDVVHQTYPEEFPNAGTLTAINPVTKPNTGTKGALQFDQQISFDKDFRIKLRVANNNQSNTTDSDGWGFIFTTGSGQDFLDQGGILRDRGMANAAGFKIDTSYNNVGGKADPLDKDKTNNLTNIGAVKIGYGTFVKNGADGTTQQVGTNALGSKDKPVNKIQYADNAPDYNDGKFHGQRLNDVILSYDAASSTLTATYAGKTWQATVNDLGLNKSDKYNFLITSSQMANRYSNGIMRTDLSAAEITIPAEIPQTETHEPGYEEGRTKPNVPITVPQTGDTTIPPGSQYEIPTGGVPEGWTAEVDPNNGTVTVTPPADATPGTSVDIPVKVTYPDGSSEETPAKVTVVPNDAQDNTPGYEEGHT</sequence>
<evidence type="ECO:0000256" key="7">
    <source>
        <dbReference type="SAM" id="Phobius"/>
    </source>
</evidence>
<dbReference type="RefSeq" id="WP_115821313.1">
    <property type="nucleotide sequence ID" value="NZ_QQPB01000042.1"/>
</dbReference>
<name>A0A3D8YR33_STAPS</name>
<evidence type="ECO:0000256" key="6">
    <source>
        <dbReference type="SAM" id="MobiDB-lite"/>
    </source>
</evidence>
<feature type="region of interest" description="Disordered" evidence="6">
    <location>
        <begin position="579"/>
        <end position="610"/>
    </location>
</feature>
<feature type="domain" description="YSIRK Gram-positive signal peptide" evidence="8">
    <location>
        <begin position="15"/>
        <end position="40"/>
    </location>
</feature>
<keyword evidence="2" id="KW-0134">Cell wall</keyword>
<evidence type="ECO:0000256" key="2">
    <source>
        <dbReference type="ARBA" id="ARBA00022512"/>
    </source>
</evidence>
<feature type="transmembrane region" description="Helical" evidence="7">
    <location>
        <begin position="21"/>
        <end position="42"/>
    </location>
</feature>
<evidence type="ECO:0000313" key="11">
    <source>
        <dbReference type="Proteomes" id="UP000256409"/>
    </source>
</evidence>
<evidence type="ECO:0000256" key="5">
    <source>
        <dbReference type="ARBA" id="ARBA00023088"/>
    </source>
</evidence>
<feature type="compositionally biased region" description="Polar residues" evidence="6">
    <location>
        <begin position="78"/>
        <end position="88"/>
    </location>
</feature>
<feature type="region of interest" description="Disordered" evidence="6">
    <location>
        <begin position="655"/>
        <end position="686"/>
    </location>
</feature>
<feature type="compositionally biased region" description="Polar residues" evidence="6">
    <location>
        <begin position="190"/>
        <end position="200"/>
    </location>
</feature>
<feature type="compositionally biased region" description="Basic and acidic residues" evidence="6">
    <location>
        <begin position="162"/>
        <end position="187"/>
    </location>
</feature>
<accession>A0A3D8YR33</accession>
<proteinExistence type="predicted"/>
<dbReference type="OrthoDB" id="2414523at2"/>
<reference evidence="11" key="1">
    <citation type="journal article" date="2018" name="Vet. Microbiol.">
        <title>Molecular epidemiology of methicillin-resistant staphylococci amongst veterinary personnel, personnel-owned pets, patients and the hospital environment of two companion animal veterinary hospitals.</title>
        <authorList>
            <person name="Worthing K.A."/>
            <person name="Brown J."/>
            <person name="Gerber L."/>
            <person name="Abraham S."/>
            <person name="Trott D."/>
            <person name="Norris J.M."/>
        </authorList>
    </citation>
    <scope>NUCLEOTIDE SEQUENCE [LARGE SCALE GENOMIC DNA]</scope>
    <source>
        <strain evidence="11">ST496-2</strain>
    </source>
</reference>
<feature type="region of interest" description="Disordered" evidence="6">
    <location>
        <begin position="54"/>
        <end position="222"/>
    </location>
</feature>
<feature type="domain" description="Long Rib" evidence="9">
    <location>
        <begin position="578"/>
        <end position="669"/>
    </location>
</feature>
<feature type="compositionally biased region" description="Polar residues" evidence="6">
    <location>
        <begin position="54"/>
        <end position="63"/>
    </location>
</feature>
<dbReference type="PANTHER" id="PTHR37824">
    <property type="entry name" value="IRON-REGULATED SURFACE DETERMINANT PROTEIN C"/>
    <property type="match status" value="1"/>
</dbReference>
<keyword evidence="7" id="KW-0812">Transmembrane</keyword>
<comment type="subcellular location">
    <subcellularLocation>
        <location evidence="1">Secreted</location>
        <location evidence="1">Cell wall</location>
        <topology evidence="1">Peptidoglycan-anchor</topology>
    </subcellularLocation>
</comment>
<feature type="compositionally biased region" description="Polar residues" evidence="6">
    <location>
        <begin position="597"/>
        <end position="607"/>
    </location>
</feature>
<keyword evidence="3" id="KW-0964">Secreted</keyword>
<evidence type="ECO:0000256" key="3">
    <source>
        <dbReference type="ARBA" id="ARBA00022525"/>
    </source>
</evidence>
<keyword evidence="7" id="KW-1133">Transmembrane helix</keyword>
<protein>
    <submittedName>
        <fullName evidence="10">YSIRK-type signal peptide-containing protein</fullName>
    </submittedName>
</protein>
<gene>
    <name evidence="10" type="ORF">DV961_00945</name>
</gene>
<organism evidence="10 11">
    <name type="scientific">Staphylococcus pseudintermedius</name>
    <dbReference type="NCBI Taxonomy" id="283734"/>
    <lineage>
        <taxon>Bacteria</taxon>
        <taxon>Bacillati</taxon>
        <taxon>Bacillota</taxon>
        <taxon>Bacilli</taxon>
        <taxon>Bacillales</taxon>
        <taxon>Staphylococcaceae</taxon>
        <taxon>Staphylococcus</taxon>
        <taxon>Staphylococcus intermedius group</taxon>
    </lineage>
</organism>